<feature type="compositionally biased region" description="Basic and acidic residues" evidence="1">
    <location>
        <begin position="50"/>
        <end position="67"/>
    </location>
</feature>
<comment type="caution">
    <text evidence="2">The sequence shown here is derived from an EMBL/GenBank/DDBJ whole genome shotgun (WGS) entry which is preliminary data.</text>
</comment>
<evidence type="ECO:0000256" key="1">
    <source>
        <dbReference type="SAM" id="MobiDB-lite"/>
    </source>
</evidence>
<feature type="compositionally biased region" description="Polar residues" evidence="1">
    <location>
        <begin position="8"/>
        <end position="18"/>
    </location>
</feature>
<feature type="compositionally biased region" description="Basic and acidic residues" evidence="1">
    <location>
        <begin position="19"/>
        <end position="29"/>
    </location>
</feature>
<evidence type="ECO:0000313" key="3">
    <source>
        <dbReference type="Proteomes" id="UP000231019"/>
    </source>
</evidence>
<dbReference type="Proteomes" id="UP000231019">
    <property type="component" value="Unassembled WGS sequence"/>
</dbReference>
<feature type="region of interest" description="Disordered" evidence="1">
    <location>
        <begin position="211"/>
        <end position="232"/>
    </location>
</feature>
<accession>A0A2M7FZR8</accession>
<reference evidence="2 3" key="1">
    <citation type="submission" date="2017-09" db="EMBL/GenBank/DDBJ databases">
        <title>Depth-based differentiation of microbial function through sediment-hosted aquifers and enrichment of novel symbionts in the deep terrestrial subsurface.</title>
        <authorList>
            <person name="Probst A.J."/>
            <person name="Ladd B."/>
            <person name="Jarett J.K."/>
            <person name="Geller-Mcgrath D.E."/>
            <person name="Sieber C.M."/>
            <person name="Emerson J.B."/>
            <person name="Anantharaman K."/>
            <person name="Thomas B.C."/>
            <person name="Malmstrom R."/>
            <person name="Stieglmeier M."/>
            <person name="Klingl A."/>
            <person name="Woyke T."/>
            <person name="Ryan C.M."/>
            <person name="Banfield J.F."/>
        </authorList>
    </citation>
    <scope>NUCLEOTIDE SEQUENCE [LARGE SCALE GENOMIC DNA]</scope>
    <source>
        <strain evidence="2">CG17_big_fil_post_rev_8_21_14_2_50_48_46</strain>
    </source>
</reference>
<organism evidence="2 3">
    <name type="scientific">bacterium (Candidatus Blackallbacteria) CG17_big_fil_post_rev_8_21_14_2_50_48_46</name>
    <dbReference type="NCBI Taxonomy" id="2014261"/>
    <lineage>
        <taxon>Bacteria</taxon>
        <taxon>Candidatus Blackallbacteria</taxon>
    </lineage>
</organism>
<feature type="region of interest" description="Disordered" evidence="1">
    <location>
        <begin position="1"/>
        <end position="87"/>
    </location>
</feature>
<sequence>MEQHRVSGVNSSGAYDQTSKTRENERQRLDQLILAGPAAPVQAPPEQDLAADKLTADKVELTGRDSQAKPAHPVKPPEAGLPLPPLDGEVAFPVDGRGAAVALQEKLQSLREQPEAFADLAKNLGVQDIESFSRAVERGDALETFALVDPNNIFLVDAHRREIHADSVSSFAHAELVIQPRTASQETLRDPQEKMLERLENPILARINDPALQIQDRLANRPPQPQDTQQVS</sequence>
<dbReference type="EMBL" id="PFFQ01000056">
    <property type="protein sequence ID" value="PIW14768.1"/>
    <property type="molecule type" value="Genomic_DNA"/>
</dbReference>
<dbReference type="AlphaFoldDB" id="A0A2M7FZR8"/>
<name>A0A2M7FZR8_9BACT</name>
<proteinExistence type="predicted"/>
<protein>
    <submittedName>
        <fullName evidence="2">Uncharacterized protein</fullName>
    </submittedName>
</protein>
<gene>
    <name evidence="2" type="ORF">COW36_20410</name>
</gene>
<evidence type="ECO:0000313" key="2">
    <source>
        <dbReference type="EMBL" id="PIW14768.1"/>
    </source>
</evidence>